<dbReference type="PANTHER" id="PTHR28037:SF1">
    <property type="entry name" value="ALCOHOL O-ACETYLTRANSFERASE 1-RELATED"/>
    <property type="match status" value="1"/>
</dbReference>
<protein>
    <submittedName>
        <fullName evidence="1">Alcohol acetyltransferase-domain-containing protein</fullName>
    </submittedName>
</protein>
<dbReference type="Pfam" id="PF07247">
    <property type="entry name" value="AATase"/>
    <property type="match status" value="1"/>
</dbReference>
<dbReference type="InterPro" id="IPR010828">
    <property type="entry name" value="Atf2/Sli1-like"/>
</dbReference>
<gene>
    <name evidence="1" type="ORF">B0T20DRAFT_226857</name>
</gene>
<keyword evidence="2" id="KW-1185">Reference proteome</keyword>
<dbReference type="PANTHER" id="PTHR28037">
    <property type="entry name" value="ALCOHOL O-ACETYLTRANSFERASE 1-RELATED"/>
    <property type="match status" value="1"/>
</dbReference>
<dbReference type="EMBL" id="JAUTDP010000007">
    <property type="protein sequence ID" value="KAK3397683.1"/>
    <property type="molecule type" value="Genomic_DNA"/>
</dbReference>
<evidence type="ECO:0000313" key="1">
    <source>
        <dbReference type="EMBL" id="KAK3397683.1"/>
    </source>
</evidence>
<dbReference type="InterPro" id="IPR023213">
    <property type="entry name" value="CAT-like_dom_sf"/>
</dbReference>
<dbReference type="GO" id="GO:0008080">
    <property type="term" value="F:N-acetyltransferase activity"/>
    <property type="evidence" value="ECO:0007669"/>
    <property type="project" value="TreeGrafter"/>
</dbReference>
<reference evidence="1" key="1">
    <citation type="journal article" date="2023" name="Mol. Phylogenet. Evol.">
        <title>Genome-scale phylogeny and comparative genomics of the fungal order Sordariales.</title>
        <authorList>
            <person name="Hensen N."/>
            <person name="Bonometti L."/>
            <person name="Westerberg I."/>
            <person name="Brannstrom I.O."/>
            <person name="Guillou S."/>
            <person name="Cros-Aarteil S."/>
            <person name="Calhoun S."/>
            <person name="Haridas S."/>
            <person name="Kuo A."/>
            <person name="Mondo S."/>
            <person name="Pangilinan J."/>
            <person name="Riley R."/>
            <person name="LaButti K."/>
            <person name="Andreopoulos B."/>
            <person name="Lipzen A."/>
            <person name="Chen C."/>
            <person name="Yan M."/>
            <person name="Daum C."/>
            <person name="Ng V."/>
            <person name="Clum A."/>
            <person name="Steindorff A."/>
            <person name="Ohm R.A."/>
            <person name="Martin F."/>
            <person name="Silar P."/>
            <person name="Natvig D.O."/>
            <person name="Lalanne C."/>
            <person name="Gautier V."/>
            <person name="Ament-Velasquez S.L."/>
            <person name="Kruys A."/>
            <person name="Hutchinson M.I."/>
            <person name="Powell A.J."/>
            <person name="Barry K."/>
            <person name="Miller A.N."/>
            <person name="Grigoriev I.V."/>
            <person name="Debuchy R."/>
            <person name="Gladieux P."/>
            <person name="Hiltunen Thoren M."/>
            <person name="Johannesson H."/>
        </authorList>
    </citation>
    <scope>NUCLEOTIDE SEQUENCE</scope>
    <source>
        <strain evidence="1">FGSC 1904</strain>
    </source>
</reference>
<sequence>MTNILQPIRPLGPCEVYSSSRHALGFYRCLANTCRYAVPWSALHGRSVPDVMEAAVANLVLRLPRLGVVITGDEASRPCFAAVPSLDLAYHLECVELPAELDSQARDTHLLHLLEAQHDRLWPNVGTRPPWRVLVIYNPRPSKPKDRLVLDVVLAIHHSLADGRSTAIFQTSLLDELNKPPSRPSCLEGHVLQLPSKPHGHILPSQEELVKFTTSWRFLASTLWNEFGSGWLRKPATDLLPWTGAPIEPDPYKTRLRLVVIPAQAVSQLIANCRANGTTLTPLLHALIFASFARRLPAGTATSFRSCTPIDLRPFVQSEAHVTNRAESFGVLVTSASHSFDSSCVSELREQPSGAKIWSLAQRLRKEIQERVASIPQDDMVSMLRWVTNWRSFWLNKVNKPREQTWEVSNIGSLQGRTEGAVGTRGNTGSEWQILRSVMSQCAIVAGPALCASVSGVVQGPISIALSWQEGIIESELVEGVAQDLQLWMDQGGSVHGPKMP</sequence>
<dbReference type="AlphaFoldDB" id="A0AAE0PD04"/>
<organism evidence="1 2">
    <name type="scientific">Sordaria brevicollis</name>
    <dbReference type="NCBI Taxonomy" id="83679"/>
    <lineage>
        <taxon>Eukaryota</taxon>
        <taxon>Fungi</taxon>
        <taxon>Dikarya</taxon>
        <taxon>Ascomycota</taxon>
        <taxon>Pezizomycotina</taxon>
        <taxon>Sordariomycetes</taxon>
        <taxon>Sordariomycetidae</taxon>
        <taxon>Sordariales</taxon>
        <taxon>Sordariaceae</taxon>
        <taxon>Sordaria</taxon>
    </lineage>
</organism>
<comment type="caution">
    <text evidence="1">The sequence shown here is derived from an EMBL/GenBank/DDBJ whole genome shotgun (WGS) entry which is preliminary data.</text>
</comment>
<dbReference type="Proteomes" id="UP001281003">
    <property type="component" value="Unassembled WGS sequence"/>
</dbReference>
<dbReference type="Gene3D" id="3.30.559.10">
    <property type="entry name" value="Chloramphenicol acetyltransferase-like domain"/>
    <property type="match status" value="1"/>
</dbReference>
<dbReference type="InterPro" id="IPR052058">
    <property type="entry name" value="Alcohol_O-acetyltransferase"/>
</dbReference>
<name>A0AAE0PD04_SORBR</name>
<reference evidence="1" key="2">
    <citation type="submission" date="2023-07" db="EMBL/GenBank/DDBJ databases">
        <authorList>
            <consortium name="Lawrence Berkeley National Laboratory"/>
            <person name="Haridas S."/>
            <person name="Hensen N."/>
            <person name="Bonometti L."/>
            <person name="Westerberg I."/>
            <person name="Brannstrom I.O."/>
            <person name="Guillou S."/>
            <person name="Cros-Aarteil S."/>
            <person name="Calhoun S."/>
            <person name="Kuo A."/>
            <person name="Mondo S."/>
            <person name="Pangilinan J."/>
            <person name="Riley R."/>
            <person name="LaButti K."/>
            <person name="Andreopoulos B."/>
            <person name="Lipzen A."/>
            <person name="Chen C."/>
            <person name="Yanf M."/>
            <person name="Daum C."/>
            <person name="Ng V."/>
            <person name="Clum A."/>
            <person name="Steindorff A."/>
            <person name="Ohm R."/>
            <person name="Martin F."/>
            <person name="Silar P."/>
            <person name="Natvig D."/>
            <person name="Lalanne C."/>
            <person name="Gautier V."/>
            <person name="Ament-velasquez S.L."/>
            <person name="Kruys A."/>
            <person name="Hutchinson M.I."/>
            <person name="Powell A.J."/>
            <person name="Barry K."/>
            <person name="Miller A.N."/>
            <person name="Grigoriev I.V."/>
            <person name="Debuchy R."/>
            <person name="Gladieux P."/>
            <person name="Thoren M.H."/>
            <person name="Johannesson H."/>
        </authorList>
    </citation>
    <scope>NUCLEOTIDE SEQUENCE</scope>
    <source>
        <strain evidence="1">FGSC 1904</strain>
    </source>
</reference>
<accession>A0AAE0PD04</accession>
<proteinExistence type="predicted"/>
<dbReference type="SUPFAM" id="SSF52777">
    <property type="entry name" value="CoA-dependent acyltransferases"/>
    <property type="match status" value="2"/>
</dbReference>
<dbReference type="Gene3D" id="3.30.559.30">
    <property type="entry name" value="Nonribosomal peptide synthetase, condensation domain"/>
    <property type="match status" value="1"/>
</dbReference>
<evidence type="ECO:0000313" key="2">
    <source>
        <dbReference type="Proteomes" id="UP001281003"/>
    </source>
</evidence>